<protein>
    <recommendedName>
        <fullName evidence="3">DUF6535 domain-containing protein</fullName>
    </recommendedName>
</protein>
<evidence type="ECO:0000259" key="3">
    <source>
        <dbReference type="Pfam" id="PF20153"/>
    </source>
</evidence>
<evidence type="ECO:0000256" key="2">
    <source>
        <dbReference type="SAM" id="Phobius"/>
    </source>
</evidence>
<keyword evidence="2" id="KW-0812">Transmembrane</keyword>
<evidence type="ECO:0000313" key="4">
    <source>
        <dbReference type="EMBL" id="TFY51955.1"/>
    </source>
</evidence>
<dbReference type="Proteomes" id="UP000298327">
    <property type="component" value="Unassembled WGS sequence"/>
</dbReference>
<feature type="compositionally biased region" description="Polar residues" evidence="1">
    <location>
        <begin position="176"/>
        <end position="194"/>
    </location>
</feature>
<evidence type="ECO:0000313" key="5">
    <source>
        <dbReference type="Proteomes" id="UP000298327"/>
    </source>
</evidence>
<dbReference type="OrthoDB" id="3219854at2759"/>
<evidence type="ECO:0000256" key="1">
    <source>
        <dbReference type="SAM" id="MobiDB-lite"/>
    </source>
</evidence>
<keyword evidence="5" id="KW-1185">Reference proteome</keyword>
<dbReference type="AlphaFoldDB" id="A0A4Y9XPB9"/>
<gene>
    <name evidence="4" type="ORF">EVG20_g10767</name>
</gene>
<feature type="region of interest" description="Disordered" evidence="1">
    <location>
        <begin position="174"/>
        <end position="198"/>
    </location>
</feature>
<keyword evidence="2" id="KW-1133">Transmembrane helix</keyword>
<keyword evidence="2" id="KW-0472">Membrane</keyword>
<dbReference type="EMBL" id="SEOQ01001401">
    <property type="protein sequence ID" value="TFY51955.1"/>
    <property type="molecule type" value="Genomic_DNA"/>
</dbReference>
<accession>A0A4Y9XPB9</accession>
<feature type="transmembrane region" description="Helical" evidence="2">
    <location>
        <begin position="368"/>
        <end position="386"/>
    </location>
</feature>
<proteinExistence type="predicted"/>
<feature type="transmembrane region" description="Helical" evidence="2">
    <location>
        <begin position="291"/>
        <end position="308"/>
    </location>
</feature>
<feature type="non-terminal residue" evidence="4">
    <location>
        <position position="1"/>
    </location>
</feature>
<sequence length="566" mass="62751">VKHMRGAVSSGLKWVFFVWRESEDGTDTQIRYSLPFDVDSGKHGMELVVGLLKLWESYCRATASPSKYSSQRYLSTPNGYATSTEAAPSSSEWFFSRSSHPALTDIGDVGNAGGDYVSARFSLSNMGHDHVANEIAASSDNEPFMRSTPSSARHFMPASLAAMPSASYDHLPAGASASSHVGNTASGSHSSLTGSVRPGDDHVDNHDDGVEDEPVVAIQNSHDSGQNKRHAFGVQHRLTEHINPDDYEQKYPADELFRCLEPNARVWKVYLDEAKMVDDDMVEAWRDTIDILLVFAGLFSAVVTTFVVQSSQSLQPDYSQVSAMLLTELVGLQRAAANGISAGTVPVSAQNATSGFEAAKSDQWVNRLWFISLAFSLATALMAVLVKQWLQYYVSPISGTGKEKAHIRHFRFTGLEIWHVSGIRDGLLEEYLWIELVDEISQMMIEDMQYDTGAAIIHYNNMFIKELLKALTSNISLASYDQLAQKVRNINIAETLRNEPPNVQKLCSEYDKLLELTRMSSELLKTSRPWEEVLAEDTKKSPQTDMRKHGCQWQLCGRSEDASDAV</sequence>
<comment type="caution">
    <text evidence="4">The sequence shown here is derived from an EMBL/GenBank/DDBJ whole genome shotgun (WGS) entry which is preliminary data.</text>
</comment>
<organism evidence="4 5">
    <name type="scientific">Dentipellis fragilis</name>
    <dbReference type="NCBI Taxonomy" id="205917"/>
    <lineage>
        <taxon>Eukaryota</taxon>
        <taxon>Fungi</taxon>
        <taxon>Dikarya</taxon>
        <taxon>Basidiomycota</taxon>
        <taxon>Agaricomycotina</taxon>
        <taxon>Agaricomycetes</taxon>
        <taxon>Russulales</taxon>
        <taxon>Hericiaceae</taxon>
        <taxon>Dentipellis</taxon>
    </lineage>
</organism>
<dbReference type="InterPro" id="IPR045338">
    <property type="entry name" value="DUF6535"/>
</dbReference>
<dbReference type="Pfam" id="PF20153">
    <property type="entry name" value="DUF6535"/>
    <property type="match status" value="1"/>
</dbReference>
<reference evidence="4 5" key="1">
    <citation type="submission" date="2019-02" db="EMBL/GenBank/DDBJ databases">
        <title>Genome sequencing of the rare red list fungi Dentipellis fragilis.</title>
        <authorList>
            <person name="Buettner E."/>
            <person name="Kellner H."/>
        </authorList>
    </citation>
    <scope>NUCLEOTIDE SEQUENCE [LARGE SCALE GENOMIC DNA]</scope>
    <source>
        <strain evidence="4 5">DSM 105465</strain>
    </source>
</reference>
<name>A0A4Y9XPB9_9AGAM</name>
<feature type="domain" description="DUF6535" evidence="3">
    <location>
        <begin position="267"/>
        <end position="425"/>
    </location>
</feature>